<reference evidence="3 4" key="1">
    <citation type="journal article" date="2007" name="Science">
        <title>Sea anemone genome reveals ancestral eumetazoan gene repertoire and genomic organization.</title>
        <authorList>
            <person name="Putnam N.H."/>
            <person name="Srivastava M."/>
            <person name="Hellsten U."/>
            <person name="Dirks B."/>
            <person name="Chapman J."/>
            <person name="Salamov A."/>
            <person name="Terry A."/>
            <person name="Shapiro H."/>
            <person name="Lindquist E."/>
            <person name="Kapitonov V.V."/>
            <person name="Jurka J."/>
            <person name="Genikhovich G."/>
            <person name="Grigoriev I.V."/>
            <person name="Lucas S.M."/>
            <person name="Steele R.E."/>
            <person name="Finnerty J.R."/>
            <person name="Technau U."/>
            <person name="Martindale M.Q."/>
            <person name="Rokhsar D.S."/>
        </authorList>
    </citation>
    <scope>NUCLEOTIDE SEQUENCE [LARGE SCALE GENOMIC DNA]</scope>
    <source>
        <strain evidence="4">CH2 X CH6</strain>
    </source>
</reference>
<organism evidence="3 4">
    <name type="scientific">Nematostella vectensis</name>
    <name type="common">Starlet sea anemone</name>
    <dbReference type="NCBI Taxonomy" id="45351"/>
    <lineage>
        <taxon>Eukaryota</taxon>
        <taxon>Metazoa</taxon>
        <taxon>Cnidaria</taxon>
        <taxon>Anthozoa</taxon>
        <taxon>Hexacorallia</taxon>
        <taxon>Actiniaria</taxon>
        <taxon>Edwardsiidae</taxon>
        <taxon>Nematostella</taxon>
    </lineage>
</organism>
<dbReference type="InterPro" id="IPR050587">
    <property type="entry name" value="GNT1/Glycosyltrans_8"/>
</dbReference>
<evidence type="ECO:0000256" key="1">
    <source>
        <dbReference type="ARBA" id="ARBA00038162"/>
    </source>
</evidence>
<dbReference type="Pfam" id="PF01501">
    <property type="entry name" value="Glyco_transf_8"/>
    <property type="match status" value="1"/>
</dbReference>
<protein>
    <recommendedName>
        <fullName evidence="2">glycogenin glucosyltransferase</fullName>
        <ecNumber evidence="2">2.4.1.186</ecNumber>
    </recommendedName>
</protein>
<dbReference type="InParanoid" id="A7S5W4"/>
<proteinExistence type="inferred from homology"/>
<dbReference type="OrthoDB" id="2014201at2759"/>
<dbReference type="eggNOG" id="KOG1950">
    <property type="taxonomic scope" value="Eukaryota"/>
</dbReference>
<dbReference type="InterPro" id="IPR002495">
    <property type="entry name" value="Glyco_trans_8"/>
</dbReference>
<dbReference type="PANTHER" id="PTHR11183">
    <property type="entry name" value="GLYCOGENIN SUBFAMILY MEMBER"/>
    <property type="match status" value="1"/>
</dbReference>
<dbReference type="GO" id="GO:0016757">
    <property type="term" value="F:glycosyltransferase activity"/>
    <property type="evidence" value="ECO:0000318"/>
    <property type="project" value="GO_Central"/>
</dbReference>
<dbReference type="GO" id="GO:0008466">
    <property type="term" value="F:glycogenin glucosyltransferase activity"/>
    <property type="evidence" value="ECO:0007669"/>
    <property type="project" value="UniProtKB-EC"/>
</dbReference>
<dbReference type="Proteomes" id="UP000001593">
    <property type="component" value="Unassembled WGS sequence"/>
</dbReference>
<dbReference type="HOGENOM" id="CLU_799993_0_0_1"/>
<accession>A7S5W4</accession>
<dbReference type="EMBL" id="DS469585">
    <property type="protein sequence ID" value="EDO40833.1"/>
    <property type="molecule type" value="Genomic_DNA"/>
</dbReference>
<evidence type="ECO:0000313" key="3">
    <source>
        <dbReference type="EMBL" id="EDO40833.1"/>
    </source>
</evidence>
<dbReference type="AlphaFoldDB" id="A7S5W4"/>
<evidence type="ECO:0000313" key="4">
    <source>
        <dbReference type="Proteomes" id="UP000001593"/>
    </source>
</evidence>
<dbReference type="GO" id="GO:0005737">
    <property type="term" value="C:cytoplasm"/>
    <property type="evidence" value="ECO:0000318"/>
    <property type="project" value="GO_Central"/>
</dbReference>
<evidence type="ECO:0000256" key="2">
    <source>
        <dbReference type="ARBA" id="ARBA00038934"/>
    </source>
</evidence>
<dbReference type="SUPFAM" id="SSF53448">
    <property type="entry name" value="Nucleotide-diphospho-sugar transferases"/>
    <property type="match status" value="1"/>
</dbReference>
<name>A7S5W4_NEMVE</name>
<dbReference type="EC" id="2.4.1.186" evidence="2"/>
<dbReference type="InterPro" id="IPR029044">
    <property type="entry name" value="Nucleotide-diphossugar_trans"/>
</dbReference>
<dbReference type="Gene3D" id="3.90.550.10">
    <property type="entry name" value="Spore Coat Polysaccharide Biosynthesis Protein SpsA, Chain A"/>
    <property type="match status" value="1"/>
</dbReference>
<gene>
    <name evidence="3" type="ORF">NEMVEDRAFT_v1g207283</name>
</gene>
<comment type="similarity">
    <text evidence="1">Belongs to the glycosyltransferase 8 family. Glycogenin subfamily.</text>
</comment>
<dbReference type="GO" id="GO:0005978">
    <property type="term" value="P:glycogen biosynthetic process"/>
    <property type="evidence" value="ECO:0007669"/>
    <property type="project" value="UniProtKB-ARBA"/>
</dbReference>
<dbReference type="KEGG" id="nve:5512568"/>
<sequence length="347" mass="39951">MARKSPSRSPEKLYLHPKVHPRDFPVARYPRDFPASRKPRAYPASRYAWVTLVMCGDGYAAGALAVAHSLRRVETRHDLVYMVTPDVTHSTYRHLCVVYDHVIEVQYIQHPCRRLKSEKQQRMYNDWIESSFTKWNCLKLDYERVLFIDADMIVKENSDDLFELQPPASIFAIPNARPWGDLPNVYLTRSGNPPKHGELISPDLVKRAVRSNSFVACGAMVLLQPDLKDFNDLCKFIKKDAVFGDGLKTTSGADEISISLFYANAGVSWTNIHRRYSVIAWKRDWAMPSKLYILHIFGRPKPWEKGCAWPDPDWWGVVDDLLRLHPDLSKLYPSRPAVTTNNDMLGY</sequence>
<dbReference type="OMA" id="WIESSFT"/>
<dbReference type="PhylomeDB" id="A7S5W4"/>
<keyword evidence="4" id="KW-1185">Reference proteome</keyword>
<dbReference type="STRING" id="45351.A7S5W4"/>